<protein>
    <submittedName>
        <fullName evidence="1">Uncharacterized protein</fullName>
    </submittedName>
</protein>
<reference evidence="1 2" key="1">
    <citation type="submission" date="2018-06" db="EMBL/GenBank/DDBJ databases">
        <title>Genome analysis of cellulolytic fungus Trichoderma lentiforme CFAM-422.</title>
        <authorList>
            <person name="Steindorff A.S."/>
            <person name="Formighieri E.F."/>
            <person name="Midorikawa G.E.O."/>
            <person name="Tamietti M.S."/>
            <person name="Ramos E.Z."/>
            <person name="Silva A.S."/>
            <person name="Bon E.P.S."/>
            <person name="Mendes T.D."/>
            <person name="Damaso M.C.T."/>
            <person name="Favaro L.C.L."/>
        </authorList>
    </citation>
    <scope>NUCLEOTIDE SEQUENCE [LARGE SCALE GENOMIC DNA]</scope>
    <source>
        <strain evidence="1 2">CFAM-422</strain>
    </source>
</reference>
<evidence type="ECO:0000313" key="1">
    <source>
        <dbReference type="EMBL" id="KAF3063424.1"/>
    </source>
</evidence>
<dbReference type="EMBL" id="QLNT01000019">
    <property type="protein sequence ID" value="KAF3063424.1"/>
    <property type="molecule type" value="Genomic_DNA"/>
</dbReference>
<comment type="caution">
    <text evidence="1">The sequence shown here is derived from an EMBL/GenBank/DDBJ whole genome shotgun (WGS) entry which is preliminary data.</text>
</comment>
<gene>
    <name evidence="1" type="ORF">CFAM422_009983</name>
</gene>
<keyword evidence="2" id="KW-1185">Reference proteome</keyword>
<name>A0A9P4X6X8_9HYPO</name>
<accession>A0A9P4X6X8</accession>
<dbReference type="Proteomes" id="UP000801864">
    <property type="component" value="Unassembled WGS sequence"/>
</dbReference>
<evidence type="ECO:0000313" key="2">
    <source>
        <dbReference type="Proteomes" id="UP000801864"/>
    </source>
</evidence>
<organism evidence="1 2">
    <name type="scientific">Trichoderma lentiforme</name>
    <dbReference type="NCBI Taxonomy" id="1567552"/>
    <lineage>
        <taxon>Eukaryota</taxon>
        <taxon>Fungi</taxon>
        <taxon>Dikarya</taxon>
        <taxon>Ascomycota</taxon>
        <taxon>Pezizomycotina</taxon>
        <taxon>Sordariomycetes</taxon>
        <taxon>Hypocreomycetidae</taxon>
        <taxon>Hypocreales</taxon>
        <taxon>Hypocreaceae</taxon>
        <taxon>Trichoderma</taxon>
    </lineage>
</organism>
<sequence length="72" mass="7598">MGYGMGEWRAAAVPANDGKCSQIPVRGGSRSCTLAWPGLGWAAQGKGGCQRNFDAQTVLVGCWSEARPIDQN</sequence>
<proteinExistence type="predicted"/>
<dbReference type="AlphaFoldDB" id="A0A9P4X6X8"/>